<evidence type="ECO:0000256" key="13">
    <source>
        <dbReference type="ARBA" id="ARBA00023211"/>
    </source>
</evidence>
<keyword evidence="12 14" id="KW-0378">Hydrolase</keyword>
<dbReference type="EMBL" id="JAIMFO010000007">
    <property type="protein sequence ID" value="MBY4798045.1"/>
    <property type="molecule type" value="Genomic_DNA"/>
</dbReference>
<dbReference type="SUPFAM" id="SSF53098">
    <property type="entry name" value="Ribonuclease H-like"/>
    <property type="match status" value="1"/>
</dbReference>
<comment type="caution">
    <text evidence="19">The sequence shown here is derived from an EMBL/GenBank/DDBJ whole genome shotgun (WGS) entry which is preliminary data.</text>
</comment>
<evidence type="ECO:0000256" key="9">
    <source>
        <dbReference type="ARBA" id="ARBA00022722"/>
    </source>
</evidence>
<dbReference type="InterPro" id="IPR036397">
    <property type="entry name" value="RNaseH_sf"/>
</dbReference>
<comment type="cofactor">
    <cofactor evidence="2">
        <name>Mg(2+)</name>
        <dbReference type="ChEBI" id="CHEBI:18420"/>
    </cofactor>
</comment>
<protein>
    <recommendedName>
        <fullName evidence="7 14">Ribonuclease HII</fullName>
        <shortName evidence="14">RNase HII</shortName>
        <ecNumber evidence="6 14">3.1.26.4</ecNumber>
    </recommendedName>
</protein>
<evidence type="ECO:0000256" key="15">
    <source>
        <dbReference type="PROSITE-ProRule" id="PRU01319"/>
    </source>
</evidence>
<dbReference type="PANTHER" id="PTHR10954:SF18">
    <property type="entry name" value="RIBONUCLEASE HII"/>
    <property type="match status" value="1"/>
</dbReference>
<keyword evidence="9 14" id="KW-0540">Nuclease</keyword>
<comment type="subcellular location">
    <subcellularLocation>
        <location evidence="4 14">Cytoplasm</location>
    </subcellularLocation>
</comment>
<evidence type="ECO:0000313" key="19">
    <source>
        <dbReference type="EMBL" id="MBY4798045.1"/>
    </source>
</evidence>
<dbReference type="Gene3D" id="3.30.420.10">
    <property type="entry name" value="Ribonuclease H-like superfamily/Ribonuclease H"/>
    <property type="match status" value="1"/>
</dbReference>
<evidence type="ECO:0000256" key="7">
    <source>
        <dbReference type="ARBA" id="ARBA00019179"/>
    </source>
</evidence>
<evidence type="ECO:0000256" key="14">
    <source>
        <dbReference type="HAMAP-Rule" id="MF_00052"/>
    </source>
</evidence>
<dbReference type="RefSeq" id="WP_222199754.1">
    <property type="nucleotide sequence ID" value="NZ_JAIMFO010000007.1"/>
</dbReference>
<dbReference type="InterPro" id="IPR001352">
    <property type="entry name" value="RNase_HII/HIII"/>
</dbReference>
<evidence type="ECO:0000313" key="20">
    <source>
        <dbReference type="Proteomes" id="UP000700908"/>
    </source>
</evidence>
<dbReference type="GO" id="GO:0004523">
    <property type="term" value="F:RNA-DNA hybrid ribonuclease activity"/>
    <property type="evidence" value="ECO:0007669"/>
    <property type="project" value="UniProtKB-EC"/>
</dbReference>
<accession>A0ABS7ML05</accession>
<feature type="binding site" evidence="14 15">
    <location>
        <position position="82"/>
    </location>
    <ligand>
        <name>a divalent metal cation</name>
        <dbReference type="ChEBI" id="CHEBI:60240"/>
    </ligand>
</feature>
<keyword evidence="8 14" id="KW-0963">Cytoplasm</keyword>
<evidence type="ECO:0000256" key="8">
    <source>
        <dbReference type="ARBA" id="ARBA00022490"/>
    </source>
</evidence>
<name>A0ABS7ML05_9ACTN</name>
<keyword evidence="11 14" id="KW-0255">Endonuclease</keyword>
<comment type="catalytic activity">
    <reaction evidence="1 14 15 16">
        <text>Endonucleolytic cleavage to 5'-phosphomonoester.</text>
        <dbReference type="EC" id="3.1.26.4"/>
    </reaction>
</comment>
<evidence type="ECO:0000256" key="2">
    <source>
        <dbReference type="ARBA" id="ARBA00001946"/>
    </source>
</evidence>
<keyword evidence="10 14" id="KW-0479">Metal-binding</keyword>
<dbReference type="InterPro" id="IPR012337">
    <property type="entry name" value="RNaseH-like_sf"/>
</dbReference>
<sequence>MANLSSSDTAAHIAAELASAQRDEARRLIELFCEDPRSQVQTALKRARRRLERDQAEHDRVRELYRYMHELGGHGLILGVDEVGRGSIAGPLTVCALSLPDEPIIWGIDDSKRLSPQKRQVLAAQILEVAQAVGICHIEPARIDVIGMAAALREAVLGAIADTGVEPDAVLIDGTPLQVHQREIDVVHGDARVASIAAASIVAKVTRDDLMVELDEIYPGYSFSASKGYASPDHIAAIGKLGLSPVHRVSFCGNFLKTESLF</sequence>
<comment type="similarity">
    <text evidence="5 14 16">Belongs to the RNase HII family.</text>
</comment>
<gene>
    <name evidence="14" type="primary">rnhB</name>
    <name evidence="19" type="ORF">K6V98_06770</name>
</gene>
<evidence type="ECO:0000259" key="18">
    <source>
        <dbReference type="PROSITE" id="PS51975"/>
    </source>
</evidence>
<dbReference type="NCBIfam" id="NF000595">
    <property type="entry name" value="PRK00015.1-3"/>
    <property type="match status" value="1"/>
</dbReference>
<evidence type="ECO:0000256" key="17">
    <source>
        <dbReference type="SAM" id="Coils"/>
    </source>
</evidence>
<comment type="cofactor">
    <cofactor evidence="14 15">
        <name>Mn(2+)</name>
        <dbReference type="ChEBI" id="CHEBI:29035"/>
    </cofactor>
    <cofactor evidence="14 15">
        <name>Mg(2+)</name>
        <dbReference type="ChEBI" id="CHEBI:18420"/>
    </cofactor>
    <text evidence="14 15">Manganese or magnesium. Binds 1 divalent metal ion per monomer in the absence of substrate. May bind a second metal ion after substrate binding.</text>
</comment>
<evidence type="ECO:0000256" key="6">
    <source>
        <dbReference type="ARBA" id="ARBA00012180"/>
    </source>
</evidence>
<feature type="binding site" evidence="14 15">
    <location>
        <position position="81"/>
    </location>
    <ligand>
        <name>a divalent metal cation</name>
        <dbReference type="ChEBI" id="CHEBI:60240"/>
    </ligand>
</feature>
<evidence type="ECO:0000256" key="3">
    <source>
        <dbReference type="ARBA" id="ARBA00004065"/>
    </source>
</evidence>
<dbReference type="Proteomes" id="UP000700908">
    <property type="component" value="Unassembled WGS sequence"/>
</dbReference>
<keyword evidence="13 14" id="KW-0464">Manganese</keyword>
<dbReference type="PANTHER" id="PTHR10954">
    <property type="entry name" value="RIBONUCLEASE H2 SUBUNIT A"/>
    <property type="match status" value="1"/>
</dbReference>
<feature type="binding site" evidence="14 15">
    <location>
        <position position="173"/>
    </location>
    <ligand>
        <name>a divalent metal cation</name>
        <dbReference type="ChEBI" id="CHEBI:60240"/>
    </ligand>
</feature>
<dbReference type="EC" id="3.1.26.4" evidence="6 14"/>
<feature type="coiled-coil region" evidence="17">
    <location>
        <begin position="37"/>
        <end position="64"/>
    </location>
</feature>
<proteinExistence type="inferred from homology"/>
<evidence type="ECO:0000256" key="16">
    <source>
        <dbReference type="RuleBase" id="RU003515"/>
    </source>
</evidence>
<comment type="function">
    <text evidence="3 14 16">Endonuclease that specifically degrades the RNA of RNA-DNA hybrids.</text>
</comment>
<evidence type="ECO:0000256" key="1">
    <source>
        <dbReference type="ARBA" id="ARBA00000077"/>
    </source>
</evidence>
<dbReference type="InterPro" id="IPR024567">
    <property type="entry name" value="RNase_HII/HIII_dom"/>
</dbReference>
<evidence type="ECO:0000256" key="4">
    <source>
        <dbReference type="ARBA" id="ARBA00004496"/>
    </source>
</evidence>
<evidence type="ECO:0000256" key="5">
    <source>
        <dbReference type="ARBA" id="ARBA00007383"/>
    </source>
</evidence>
<dbReference type="Pfam" id="PF01351">
    <property type="entry name" value="RNase_HII"/>
    <property type="match status" value="1"/>
</dbReference>
<keyword evidence="20" id="KW-1185">Reference proteome</keyword>
<feature type="domain" description="RNase H type-2" evidence="18">
    <location>
        <begin position="75"/>
        <end position="262"/>
    </location>
</feature>
<dbReference type="InterPro" id="IPR022898">
    <property type="entry name" value="RNase_HII"/>
</dbReference>
<reference evidence="19 20" key="1">
    <citation type="submission" date="2021-08" db="EMBL/GenBank/DDBJ databases">
        <title>Collinsella faecalis sp. nov. isolated from swine faeces.</title>
        <authorList>
            <person name="Oh B.S."/>
            <person name="Lee J.H."/>
        </authorList>
    </citation>
    <scope>NUCLEOTIDE SEQUENCE [LARGE SCALE GENOMIC DNA]</scope>
    <source>
        <strain evidence="19 20">AGMB00827</strain>
    </source>
</reference>
<evidence type="ECO:0000256" key="12">
    <source>
        <dbReference type="ARBA" id="ARBA00022801"/>
    </source>
</evidence>
<dbReference type="PROSITE" id="PS51975">
    <property type="entry name" value="RNASE_H_2"/>
    <property type="match status" value="1"/>
</dbReference>
<organism evidence="19 20">
    <name type="scientific">Collinsella ureilytica</name>
    <dbReference type="NCBI Taxonomy" id="2869515"/>
    <lineage>
        <taxon>Bacteria</taxon>
        <taxon>Bacillati</taxon>
        <taxon>Actinomycetota</taxon>
        <taxon>Coriobacteriia</taxon>
        <taxon>Coriobacteriales</taxon>
        <taxon>Coriobacteriaceae</taxon>
        <taxon>Collinsella</taxon>
    </lineage>
</organism>
<evidence type="ECO:0000256" key="11">
    <source>
        <dbReference type="ARBA" id="ARBA00022759"/>
    </source>
</evidence>
<keyword evidence="17" id="KW-0175">Coiled coil</keyword>
<dbReference type="CDD" id="cd07182">
    <property type="entry name" value="RNase_HII_bacteria_HII_like"/>
    <property type="match status" value="1"/>
</dbReference>
<evidence type="ECO:0000256" key="10">
    <source>
        <dbReference type="ARBA" id="ARBA00022723"/>
    </source>
</evidence>
<dbReference type="HAMAP" id="MF_00052_B">
    <property type="entry name" value="RNase_HII_B"/>
    <property type="match status" value="1"/>
</dbReference>